<gene>
    <name evidence="2" type="ORF">ENT08_10555</name>
</gene>
<reference evidence="2" key="1">
    <citation type="journal article" date="2020" name="mSystems">
        <title>Genome- and Community-Level Interaction Insights into Carbon Utilization and Element Cycling Functions of Hydrothermarchaeota in Hydrothermal Sediment.</title>
        <authorList>
            <person name="Zhou Z."/>
            <person name="Liu Y."/>
            <person name="Xu W."/>
            <person name="Pan J."/>
            <person name="Luo Z.H."/>
            <person name="Li M."/>
        </authorList>
    </citation>
    <scope>NUCLEOTIDE SEQUENCE [LARGE SCALE GENOMIC DNA]</scope>
    <source>
        <strain evidence="2">SpSt-548</strain>
    </source>
</reference>
<dbReference type="InterPro" id="IPR001455">
    <property type="entry name" value="TusA-like"/>
</dbReference>
<protein>
    <recommendedName>
        <fullName evidence="1">UPF0033 domain-containing protein</fullName>
    </recommendedName>
</protein>
<dbReference type="Pfam" id="PF01206">
    <property type="entry name" value="TusA"/>
    <property type="match status" value="1"/>
</dbReference>
<proteinExistence type="predicted"/>
<sequence length="180" mass="19097">MSELVDARGLSCPQPVLITLEKLRSLDQGELVVLVDTDTSRENVLRAAASLGWQPKAVETQEAMGEKGELIAEMGTVFEDIAAKMGTVNASARSITSDAADIRSMNDQVLAVNRAIDEVILENISMAGEISFSMSQVVSVMGDVGGLLGSITDAASQQLGKIREMHRLAQENNAAVPSLP</sequence>
<dbReference type="Gene3D" id="3.30.110.40">
    <property type="entry name" value="TusA-like domain"/>
    <property type="match status" value="1"/>
</dbReference>
<dbReference type="AlphaFoldDB" id="A0A7V4LDM6"/>
<dbReference type="SUPFAM" id="SSF58104">
    <property type="entry name" value="Methyl-accepting chemotaxis protein (MCP) signaling domain"/>
    <property type="match status" value="1"/>
</dbReference>
<dbReference type="PROSITE" id="PS01148">
    <property type="entry name" value="UPF0033"/>
    <property type="match status" value="1"/>
</dbReference>
<organism evidence="2">
    <name type="scientific">Desulfobacca acetoxidans</name>
    <dbReference type="NCBI Taxonomy" id="60893"/>
    <lineage>
        <taxon>Bacteria</taxon>
        <taxon>Pseudomonadati</taxon>
        <taxon>Thermodesulfobacteriota</taxon>
        <taxon>Desulfobaccia</taxon>
        <taxon>Desulfobaccales</taxon>
        <taxon>Desulfobaccaceae</taxon>
        <taxon>Desulfobacca</taxon>
    </lineage>
</organism>
<accession>A0A7V4LDM6</accession>
<evidence type="ECO:0000313" key="2">
    <source>
        <dbReference type="EMBL" id="HGS06151.1"/>
    </source>
</evidence>
<dbReference type="EMBL" id="DSXI01000627">
    <property type="protein sequence ID" value="HGS06151.1"/>
    <property type="molecule type" value="Genomic_DNA"/>
</dbReference>
<comment type="caution">
    <text evidence="2">The sequence shown here is derived from an EMBL/GenBank/DDBJ whole genome shotgun (WGS) entry which is preliminary data.</text>
</comment>
<evidence type="ECO:0000259" key="1">
    <source>
        <dbReference type="PROSITE" id="PS01148"/>
    </source>
</evidence>
<name>A0A7V4LDM6_9BACT</name>
<dbReference type="InterPro" id="IPR036868">
    <property type="entry name" value="TusA-like_sf"/>
</dbReference>
<dbReference type="SUPFAM" id="SSF64307">
    <property type="entry name" value="SirA-like"/>
    <property type="match status" value="1"/>
</dbReference>
<feature type="domain" description="UPF0033" evidence="1">
    <location>
        <begin position="5"/>
        <end position="29"/>
    </location>
</feature>